<dbReference type="AlphaFoldDB" id="A0A8T1TJ57"/>
<comment type="caution">
    <text evidence="1">The sequence shown here is derived from an EMBL/GenBank/DDBJ whole genome shotgun (WGS) entry which is preliminary data.</text>
</comment>
<dbReference type="OrthoDB" id="109926at2759"/>
<proteinExistence type="predicted"/>
<evidence type="ECO:0000313" key="2">
    <source>
        <dbReference type="Proteomes" id="UP000688947"/>
    </source>
</evidence>
<dbReference type="Proteomes" id="UP000688947">
    <property type="component" value="Unassembled WGS sequence"/>
</dbReference>
<dbReference type="EMBL" id="JAENGZ010003202">
    <property type="protein sequence ID" value="KAG6941988.1"/>
    <property type="molecule type" value="Genomic_DNA"/>
</dbReference>
<sequence length="174" mass="19334">MQLCSEEYAEVVKFLSVKKELTPEQTKKAFTEAALNMVPSFKATRDQTGVLEVLFATRFIPSSFIKSLFKNTARRSNLDLVEFLYAKGAIPPGMVKTELGFAIRDNGGDGISFLARTGAVSTKQFESDLSNAIYNSVFFPIACLYSNGGISRELLKRLSQIAKSGDIRIERVFR</sequence>
<name>A0A8T1TJ57_9STRA</name>
<evidence type="ECO:0000313" key="1">
    <source>
        <dbReference type="EMBL" id="KAG6941988.1"/>
    </source>
</evidence>
<reference evidence="1" key="1">
    <citation type="submission" date="2021-01" db="EMBL/GenBank/DDBJ databases">
        <title>Phytophthora aleatoria, a newly-described species from Pinus radiata is distinct from Phytophthora cactorum isolates based on comparative genomics.</title>
        <authorList>
            <person name="Mcdougal R."/>
            <person name="Panda P."/>
            <person name="Williams N."/>
            <person name="Studholme D.J."/>
        </authorList>
    </citation>
    <scope>NUCLEOTIDE SEQUENCE</scope>
    <source>
        <strain evidence="1">NZFS 3830</strain>
    </source>
</reference>
<accession>A0A8T1TJ57</accession>
<organism evidence="1 2">
    <name type="scientific">Phytophthora cactorum</name>
    <dbReference type="NCBI Taxonomy" id="29920"/>
    <lineage>
        <taxon>Eukaryota</taxon>
        <taxon>Sar</taxon>
        <taxon>Stramenopiles</taxon>
        <taxon>Oomycota</taxon>
        <taxon>Peronosporomycetes</taxon>
        <taxon>Peronosporales</taxon>
        <taxon>Peronosporaceae</taxon>
        <taxon>Phytophthora</taxon>
    </lineage>
</organism>
<protein>
    <submittedName>
        <fullName evidence="1">Uncharacterized protein</fullName>
    </submittedName>
</protein>
<dbReference type="VEuPathDB" id="FungiDB:PC110_g12415"/>
<gene>
    <name evidence="1" type="ORF">JG687_00019323</name>
</gene>